<dbReference type="InterPro" id="IPR029033">
    <property type="entry name" value="His_PPase_superfam"/>
</dbReference>
<dbReference type="EMBL" id="JAVHJL010000004">
    <property type="protein sequence ID" value="KAK6504711.1"/>
    <property type="molecule type" value="Genomic_DNA"/>
</dbReference>
<evidence type="ECO:0008006" key="4">
    <source>
        <dbReference type="Google" id="ProtNLM"/>
    </source>
</evidence>
<comment type="caution">
    <text evidence="2">The sequence shown here is derived from an EMBL/GenBank/DDBJ whole genome shotgun (WGS) entry which is preliminary data.</text>
</comment>
<accession>A0AAV9WB22</accession>
<name>A0AAV9WB22_9PEZI</name>
<protein>
    <recommendedName>
        <fullName evidence="4">Phosphoglycerate mutase-like protein</fullName>
    </recommendedName>
</protein>
<feature type="compositionally biased region" description="Basic and acidic residues" evidence="1">
    <location>
        <begin position="20"/>
        <end position="32"/>
    </location>
</feature>
<proteinExistence type="predicted"/>
<reference evidence="2 3" key="1">
    <citation type="submission" date="2023-08" db="EMBL/GenBank/DDBJ databases">
        <authorList>
            <person name="Palmer J.M."/>
        </authorList>
    </citation>
    <scope>NUCLEOTIDE SEQUENCE [LARGE SCALE GENOMIC DNA]</scope>
    <source>
        <strain evidence="2 3">TWF481</strain>
    </source>
</reference>
<dbReference type="Pfam" id="PF00300">
    <property type="entry name" value="His_Phos_1"/>
    <property type="match status" value="1"/>
</dbReference>
<dbReference type="PANTHER" id="PTHR16469">
    <property type="entry name" value="UBIQUITIN-ASSOCIATED AND SH3 DOMAIN-CONTAINING BA-RELATED"/>
    <property type="match status" value="1"/>
</dbReference>
<dbReference type="Proteomes" id="UP001370758">
    <property type="component" value="Unassembled WGS sequence"/>
</dbReference>
<dbReference type="PANTHER" id="PTHR16469:SF51">
    <property type="entry name" value="TRANSCRIPTION FACTOR TAU 55 KDA SUBUNIT"/>
    <property type="match status" value="1"/>
</dbReference>
<sequence length="326" mass="36544">MVLKAICLVRHGSRERYGDAKVADRKKFDDPSGSRGLNSLDDQLTAIGRQQAQELANYLSSAHPEISAVYTSRHYRCLETVKPYVEKCEREGNDVKFRLEMGLSEWGRADRQQARMPSIKQFKEYHSTLDAKRQSLCSPLGHENLDEFYARNACFLASLIQSLDNEPNGPESVLLCTSASNVTWIARILLGKFPENSVEQDFSVPAIGFYRFARRNVLPVDIDLGRRTPLGYPEIDWKNGVSIGGSWEVTHSADCSFLSTGSIMLWTPSDIPKYLPPCEALQMPKPSLPNFFDIQDLNAGESDLRMECADFEREGVITATAVEVPA</sequence>
<organism evidence="2 3">
    <name type="scientific">Arthrobotrys musiformis</name>
    <dbReference type="NCBI Taxonomy" id="47236"/>
    <lineage>
        <taxon>Eukaryota</taxon>
        <taxon>Fungi</taxon>
        <taxon>Dikarya</taxon>
        <taxon>Ascomycota</taxon>
        <taxon>Pezizomycotina</taxon>
        <taxon>Orbiliomycetes</taxon>
        <taxon>Orbiliales</taxon>
        <taxon>Orbiliaceae</taxon>
        <taxon>Arthrobotrys</taxon>
    </lineage>
</organism>
<dbReference type="InterPro" id="IPR013078">
    <property type="entry name" value="His_Pase_superF_clade-1"/>
</dbReference>
<gene>
    <name evidence="2" type="ORF">TWF481_006650</name>
</gene>
<feature type="region of interest" description="Disordered" evidence="1">
    <location>
        <begin position="20"/>
        <end position="39"/>
    </location>
</feature>
<dbReference type="SUPFAM" id="SSF53254">
    <property type="entry name" value="Phosphoglycerate mutase-like"/>
    <property type="match status" value="1"/>
</dbReference>
<evidence type="ECO:0000313" key="3">
    <source>
        <dbReference type="Proteomes" id="UP001370758"/>
    </source>
</evidence>
<dbReference type="AlphaFoldDB" id="A0AAV9WB22"/>
<keyword evidence="3" id="KW-1185">Reference proteome</keyword>
<evidence type="ECO:0000313" key="2">
    <source>
        <dbReference type="EMBL" id="KAK6504711.1"/>
    </source>
</evidence>
<dbReference type="Gene3D" id="3.40.50.1240">
    <property type="entry name" value="Phosphoglycerate mutase-like"/>
    <property type="match status" value="1"/>
</dbReference>
<dbReference type="CDD" id="cd07067">
    <property type="entry name" value="HP_PGM_like"/>
    <property type="match status" value="1"/>
</dbReference>
<evidence type="ECO:0000256" key="1">
    <source>
        <dbReference type="SAM" id="MobiDB-lite"/>
    </source>
</evidence>
<dbReference type="InterPro" id="IPR051710">
    <property type="entry name" value="Phosphatase_SH3-domain"/>
</dbReference>